<comment type="caution">
    <text evidence="2">The sequence shown here is derived from an EMBL/GenBank/DDBJ whole genome shotgun (WGS) entry which is preliminary data.</text>
</comment>
<evidence type="ECO:0000313" key="3">
    <source>
        <dbReference type="Proteomes" id="UP001525890"/>
    </source>
</evidence>
<accession>A0ABT2N3U5</accession>
<dbReference type="RefSeq" id="WP_368009716.1">
    <property type="nucleotide sequence ID" value="NZ_JAMXFF010000087.1"/>
</dbReference>
<name>A0ABT2N3U5_9CYAN</name>
<evidence type="ECO:0000313" key="2">
    <source>
        <dbReference type="EMBL" id="MCT7970297.1"/>
    </source>
</evidence>
<proteinExistence type="predicted"/>
<dbReference type="InterPro" id="IPR024996">
    <property type="entry name" value="RNaseH_pPIWI_RE"/>
</dbReference>
<organism evidence="2 3">
    <name type="scientific">Laspinema palackyanum D2a</name>
    <dbReference type="NCBI Taxonomy" id="2953684"/>
    <lineage>
        <taxon>Bacteria</taxon>
        <taxon>Bacillati</taxon>
        <taxon>Cyanobacteriota</taxon>
        <taxon>Cyanophyceae</taxon>
        <taxon>Oscillatoriophycideae</taxon>
        <taxon>Oscillatoriales</taxon>
        <taxon>Laspinemataceae</taxon>
        <taxon>Laspinema</taxon>
        <taxon>Laspinema palackyanum</taxon>
    </lineage>
</organism>
<dbReference type="Proteomes" id="UP001525890">
    <property type="component" value="Unassembled WGS sequence"/>
</dbReference>
<gene>
    <name evidence="2" type="ORF">NG799_28680</name>
</gene>
<feature type="domain" description="pPIWI-RE RNaseH" evidence="1">
    <location>
        <begin position="23"/>
        <end position="183"/>
    </location>
</feature>
<dbReference type="Pfam" id="PF13032">
    <property type="entry name" value="RNaseH_pPIWI_RE"/>
    <property type="match status" value="1"/>
</dbReference>
<dbReference type="EMBL" id="JAMXFF010000087">
    <property type="protein sequence ID" value="MCT7970297.1"/>
    <property type="molecule type" value="Genomic_DNA"/>
</dbReference>
<protein>
    <submittedName>
        <fullName evidence="2">RNAseH domain-containing protein</fullName>
    </submittedName>
</protein>
<reference evidence="2 3" key="1">
    <citation type="journal article" date="2022" name="Front. Microbiol.">
        <title>High genomic differentiation and limited gene flow indicate recent cryptic speciation within the genus Laspinema (cyanobacteria).</title>
        <authorList>
            <person name="Stanojkovic A."/>
            <person name="Skoupy S."/>
            <person name="Skaloud P."/>
            <person name="Dvorak P."/>
        </authorList>
    </citation>
    <scope>NUCLEOTIDE SEQUENCE [LARGE SCALE GENOMIC DNA]</scope>
    <source>
        <strain evidence="2 3">D2a</strain>
    </source>
</reference>
<keyword evidence="3" id="KW-1185">Reference proteome</keyword>
<evidence type="ECO:0000259" key="1">
    <source>
        <dbReference type="Pfam" id="PF13032"/>
    </source>
</evidence>
<sequence>MLPIRLRQDLAPGIIDKKVRSFMETSLDDTRTKKELKALKPSYQIPSASSKTELFRLNAPSKMGHTAYLSVGKTTIHTNKRGPSCYRETEINVEVNSDDDSKDKIKNKAGLKVYQIGTRPPFTGQFPTPNPLEIVITLKQSEDDCDRLAGLVESLRYSFGHYDDWSSLPAPLFFERVVRDYISEFALDNLDNQPEQEDDDDSEDE</sequence>